<accession>Q9AYF5</accession>
<evidence type="ECO:0000256" key="2">
    <source>
        <dbReference type="SAM" id="Phobius"/>
    </source>
</evidence>
<keyword evidence="2" id="KW-0472">Membrane</keyword>
<dbReference type="AlphaFoldDB" id="Q9AYF5"/>
<reference evidence="4" key="1">
    <citation type="journal article" date="2005" name="Nature">
        <title>The map-based sequence of the rice genome.</title>
        <authorList>
            <consortium name="International rice genome sequencing project (IRGSP)"/>
            <person name="Matsumoto T."/>
            <person name="Wu J."/>
            <person name="Kanamori H."/>
            <person name="Katayose Y."/>
            <person name="Fujisawa M."/>
            <person name="Namiki N."/>
            <person name="Mizuno H."/>
            <person name="Yamamoto K."/>
            <person name="Antonio B.A."/>
            <person name="Baba T."/>
            <person name="Sakata K."/>
            <person name="Nagamura Y."/>
            <person name="Aoki H."/>
            <person name="Arikawa K."/>
            <person name="Arita K."/>
            <person name="Bito T."/>
            <person name="Chiden Y."/>
            <person name="Fujitsuka N."/>
            <person name="Fukunaka R."/>
            <person name="Hamada M."/>
            <person name="Harada C."/>
            <person name="Hayashi A."/>
            <person name="Hijishita S."/>
            <person name="Honda M."/>
            <person name="Hosokawa S."/>
            <person name="Ichikawa Y."/>
            <person name="Idonuma A."/>
            <person name="Iijima M."/>
            <person name="Ikeda M."/>
            <person name="Ikeno M."/>
            <person name="Ito K."/>
            <person name="Ito S."/>
            <person name="Ito T."/>
            <person name="Ito Y."/>
            <person name="Ito Y."/>
            <person name="Iwabuchi A."/>
            <person name="Kamiya K."/>
            <person name="Karasawa W."/>
            <person name="Kurita K."/>
            <person name="Katagiri S."/>
            <person name="Kikuta A."/>
            <person name="Kobayashi H."/>
            <person name="Kobayashi N."/>
            <person name="Machita K."/>
            <person name="Maehara T."/>
            <person name="Masukawa M."/>
            <person name="Mizubayashi T."/>
            <person name="Mukai Y."/>
            <person name="Nagasaki H."/>
            <person name="Nagata Y."/>
            <person name="Naito S."/>
            <person name="Nakashima M."/>
            <person name="Nakama Y."/>
            <person name="Nakamichi Y."/>
            <person name="Nakamura M."/>
            <person name="Meguro A."/>
            <person name="Negishi M."/>
            <person name="Ohta I."/>
            <person name="Ohta T."/>
            <person name="Okamoto M."/>
            <person name="Ono N."/>
            <person name="Saji S."/>
            <person name="Sakaguchi M."/>
            <person name="Sakai K."/>
            <person name="Shibata M."/>
            <person name="Shimokawa T."/>
            <person name="Song J."/>
            <person name="Takazaki Y."/>
            <person name="Terasawa K."/>
            <person name="Tsugane M."/>
            <person name="Tsuji K."/>
            <person name="Ueda S."/>
            <person name="Waki K."/>
            <person name="Yamagata H."/>
            <person name="Yamamoto M."/>
            <person name="Yamamoto S."/>
            <person name="Yamane H."/>
            <person name="Yoshiki S."/>
            <person name="Yoshihara R."/>
            <person name="Yukawa K."/>
            <person name="Zhong H."/>
            <person name="Yano M."/>
            <person name="Yuan Q."/>
            <person name="Ouyang S."/>
            <person name="Liu J."/>
            <person name="Jones K.M."/>
            <person name="Gansberger K."/>
            <person name="Moffat K."/>
            <person name="Hill J."/>
            <person name="Bera J."/>
            <person name="Fadrosh D."/>
            <person name="Jin S."/>
            <person name="Johri S."/>
            <person name="Kim M."/>
            <person name="Overton L."/>
            <person name="Reardon M."/>
            <person name="Tsitrin T."/>
            <person name="Vuong H."/>
            <person name="Weaver B."/>
            <person name="Ciecko A."/>
            <person name="Tallon L."/>
            <person name="Jackson J."/>
            <person name="Pai G."/>
            <person name="Aken S.V."/>
            <person name="Utterback T."/>
            <person name="Reidmuller S."/>
            <person name="Feldblyum T."/>
            <person name="Hsiao J."/>
            <person name="Zismann V."/>
            <person name="Iobst S."/>
            <person name="de Vazeille A.R."/>
            <person name="Buell C.R."/>
            <person name="Ying K."/>
            <person name="Li Y."/>
            <person name="Lu T."/>
            <person name="Huang Y."/>
            <person name="Zhao Q."/>
            <person name="Feng Q."/>
            <person name="Zhang L."/>
            <person name="Zhu J."/>
            <person name="Weng Q."/>
            <person name="Mu J."/>
            <person name="Lu Y."/>
            <person name="Fan D."/>
            <person name="Liu Y."/>
            <person name="Guan J."/>
            <person name="Zhang Y."/>
            <person name="Yu S."/>
            <person name="Liu X."/>
            <person name="Zhang Y."/>
            <person name="Hong G."/>
            <person name="Han B."/>
            <person name="Choisne N."/>
            <person name="Demange N."/>
            <person name="Orjeda G."/>
            <person name="Samain S."/>
            <person name="Cattolico L."/>
            <person name="Pelletier E."/>
            <person name="Couloux A."/>
            <person name="Segurens B."/>
            <person name="Wincker P."/>
            <person name="D'Hont A."/>
            <person name="Scarpelli C."/>
            <person name="Weissenbach J."/>
            <person name="Salanoubat M."/>
            <person name="Quetier F."/>
            <person name="Yu Y."/>
            <person name="Kim H.R."/>
            <person name="Rambo T."/>
            <person name="Currie J."/>
            <person name="Collura K."/>
            <person name="Luo M."/>
            <person name="Yang T."/>
            <person name="Ammiraju J.S.S."/>
            <person name="Engler F."/>
            <person name="Soderlund C."/>
            <person name="Wing R.A."/>
            <person name="Palmer L.E."/>
            <person name="de la Bastide M."/>
            <person name="Spiegel L."/>
            <person name="Nascimento L."/>
            <person name="Zutavern T."/>
            <person name="O'Shaughnessy A."/>
            <person name="Dike S."/>
            <person name="Dedhia N."/>
            <person name="Preston R."/>
            <person name="Balija V."/>
            <person name="McCombie W.R."/>
            <person name="Chow T."/>
            <person name="Chen H."/>
            <person name="Chung M."/>
            <person name="Chen C."/>
            <person name="Shaw J."/>
            <person name="Wu H."/>
            <person name="Hsiao K."/>
            <person name="Chao Y."/>
            <person name="Chu M."/>
            <person name="Cheng C."/>
            <person name="Hour A."/>
            <person name="Lee P."/>
            <person name="Lin S."/>
            <person name="Lin Y."/>
            <person name="Liou J."/>
            <person name="Liu S."/>
            <person name="Hsing Y."/>
            <person name="Raghuvanshi S."/>
            <person name="Mohanty A."/>
            <person name="Bharti A.K."/>
            <person name="Gaur A."/>
            <person name="Gupta V."/>
            <person name="Kumar D."/>
            <person name="Ravi V."/>
            <person name="Vij S."/>
            <person name="Kapur A."/>
            <person name="Khurana P."/>
            <person name="Khurana P."/>
            <person name="Khurana J.P."/>
            <person name="Tyagi A.K."/>
            <person name="Gaikwad K."/>
            <person name="Singh A."/>
            <person name="Dalal V."/>
            <person name="Srivastava S."/>
            <person name="Dixit A."/>
            <person name="Pal A.K."/>
            <person name="Ghazi I.A."/>
            <person name="Yadav M."/>
            <person name="Pandit A."/>
            <person name="Bhargava A."/>
            <person name="Sureshbabu K."/>
            <person name="Batra K."/>
            <person name="Sharma T.R."/>
            <person name="Mohapatra T."/>
            <person name="Singh N.K."/>
            <person name="Messing J."/>
            <person name="Nelson A.B."/>
            <person name="Fuks G."/>
            <person name="Kavchok S."/>
            <person name="Keizer G."/>
            <person name="Linton E."/>
            <person name="Llaca V."/>
            <person name="Song R."/>
            <person name="Tanyolac B."/>
            <person name="Young S."/>
            <person name="Ho-Il K."/>
            <person name="Hahn J.H."/>
            <person name="Sangsakoo G."/>
            <person name="Vanavichit A."/>
            <person name="de Mattos Luiz.A.T."/>
            <person name="Zimmer P.D."/>
            <person name="Malone G."/>
            <person name="Dellagostin O."/>
            <person name="de Oliveira A.C."/>
            <person name="Bevan M."/>
            <person name="Bancroft I."/>
            <person name="Minx P."/>
            <person name="Cordum H."/>
            <person name="Wilson R."/>
            <person name="Cheng Z."/>
            <person name="Jin W."/>
            <person name="Jiang J."/>
            <person name="Leong S.A."/>
            <person name="Iwama H."/>
            <person name="Gojobori T."/>
            <person name="Itoh T."/>
            <person name="Niimura Y."/>
            <person name="Fujii Y."/>
            <person name="Habara T."/>
            <person name="Sakai H."/>
            <person name="Sato Y."/>
            <person name="Wilson G."/>
            <person name="Kumar K."/>
            <person name="McCouch S."/>
            <person name="Juretic N."/>
            <person name="Hoen D."/>
            <person name="Wright S."/>
            <person name="Bruskiewich R."/>
            <person name="Bureau T."/>
            <person name="Miyao A."/>
            <person name="Hirochika H."/>
            <person name="Nishikawa T."/>
            <person name="Kadowaki K."/>
            <person name="Sugiura M."/>
            <person name="Burr B."/>
            <person name="Sasaki T."/>
        </authorList>
    </citation>
    <scope>NUCLEOTIDE SEQUENCE [LARGE SCALE GENOMIC DNA]</scope>
    <source>
        <strain evidence="4">cv. Nipponbare</strain>
    </source>
</reference>
<feature type="compositionally biased region" description="Basic residues" evidence="1">
    <location>
        <begin position="100"/>
        <end position="114"/>
    </location>
</feature>
<feature type="transmembrane region" description="Helical" evidence="2">
    <location>
        <begin position="392"/>
        <end position="415"/>
    </location>
</feature>
<feature type="region of interest" description="Disordered" evidence="1">
    <location>
        <begin position="199"/>
        <end position="232"/>
    </location>
</feature>
<feature type="region of interest" description="Disordered" evidence="1">
    <location>
        <begin position="95"/>
        <end position="146"/>
    </location>
</feature>
<feature type="compositionally biased region" description="Polar residues" evidence="1">
    <location>
        <begin position="530"/>
        <end position="543"/>
    </location>
</feature>
<evidence type="ECO:0000313" key="3">
    <source>
        <dbReference type="EMBL" id="AAK13098.1"/>
    </source>
</evidence>
<keyword evidence="2" id="KW-1133">Transmembrane helix</keyword>
<protein>
    <submittedName>
        <fullName evidence="3">Uncharacterized protein</fullName>
    </submittedName>
</protein>
<proteinExistence type="predicted"/>
<feature type="compositionally biased region" description="Basic and acidic residues" evidence="1">
    <location>
        <begin position="674"/>
        <end position="694"/>
    </location>
</feature>
<gene>
    <name evidence="3" type="primary">OSJNBa0094J09.15</name>
</gene>
<feature type="region of interest" description="Disordered" evidence="1">
    <location>
        <begin position="522"/>
        <end position="544"/>
    </location>
</feature>
<dbReference type="EMBL" id="AC078839">
    <property type="protein sequence ID" value="AAK13098.1"/>
    <property type="molecule type" value="Genomic_DNA"/>
</dbReference>
<feature type="compositionally biased region" description="Pro residues" evidence="1">
    <location>
        <begin position="124"/>
        <end position="143"/>
    </location>
</feature>
<keyword evidence="2" id="KW-0812">Transmembrane</keyword>
<sequence length="713" mass="76162">MVVGAAAATYSLSLSLSHAHALDCRGGGTCARRLAAETEHDRAAGVGGGLATIAACHATPPRHRPTRMPQLCTAAPRSTAATLLLGSAPLPVLLPTPARRATRRQPKLRPRRSYRRLEHTPSHAPSPPLPLPTGSPSHPPPCCRAPAAAGGHLHRLNLLLPGKEQQDVAAAKRALPPRAAVRLLCSSISCVAAVDAATDTRAPRPQSPPTLPAASTVAARPPRRAHRAPSGKERGGELFPFLVDVFLASLPYGLGCVRSPRSPWCMYLAKPPIGACHDAMRGQRHRAAKITAALNGACLGRDETIWAVGCLRGAISGVHVSLSVQLYCSAPCLYSPRSCFDARINLEEPATGFQLCALAGGQSELWSSDRRRRAFVDLLARCRPIHTAPEPFLCILVVTAVHVALLLLASLFYFVPEESLVLFLSSFDSVLGTLPSTENIVSMEPVVRSDSLMKLIHQQNTDDNSMLRYRQQHKTKVSTEESSTPSSEYRCSHRELKKHRLGCEVGNCGAFEYSAPPTLRDGGAPGNKAHGTQRNISKTSTKQIEARTKTVQIARACTSPSSISSATLPNLSIDVPLVPPPTPDWPVVSSKTPSMEPPPPPWSHRAVLTILAVSVPSSPSSLPSWRSRARGLFDLASAALRLLLHLTGEERPHCTGERAGEAPAAAQGRGRGASRSEERGISTGRRAREKERRWCSARGRGRGAGIAVEGAPV</sequence>
<reference evidence="4" key="2">
    <citation type="journal article" date="2008" name="Nucleic Acids Res.">
        <title>The rice annotation project database (RAP-DB): 2008 update.</title>
        <authorList>
            <consortium name="The rice annotation project (RAP)"/>
        </authorList>
    </citation>
    <scope>GENOME REANNOTATION</scope>
    <source>
        <strain evidence="4">cv. Nipponbare</strain>
    </source>
</reference>
<dbReference type="Proteomes" id="UP000000763">
    <property type="component" value="Chromosome 10"/>
</dbReference>
<evidence type="ECO:0000256" key="1">
    <source>
        <dbReference type="SAM" id="MobiDB-lite"/>
    </source>
</evidence>
<feature type="region of interest" description="Disordered" evidence="1">
    <location>
        <begin position="653"/>
        <end position="696"/>
    </location>
</feature>
<organism evidence="3 4">
    <name type="scientific">Oryza sativa subsp. japonica</name>
    <name type="common">Rice</name>
    <dbReference type="NCBI Taxonomy" id="39947"/>
    <lineage>
        <taxon>Eukaryota</taxon>
        <taxon>Viridiplantae</taxon>
        <taxon>Streptophyta</taxon>
        <taxon>Embryophyta</taxon>
        <taxon>Tracheophyta</taxon>
        <taxon>Spermatophyta</taxon>
        <taxon>Magnoliopsida</taxon>
        <taxon>Liliopsida</taxon>
        <taxon>Poales</taxon>
        <taxon>Poaceae</taxon>
        <taxon>BOP clade</taxon>
        <taxon>Oryzoideae</taxon>
        <taxon>Oryzeae</taxon>
        <taxon>Oryzinae</taxon>
        <taxon>Oryza</taxon>
        <taxon>Oryza sativa</taxon>
    </lineage>
</organism>
<evidence type="ECO:0000313" key="4">
    <source>
        <dbReference type="Proteomes" id="UP000000763"/>
    </source>
</evidence>
<name>Q9AYF5_ORYSJ</name>